<keyword evidence="6 9" id="KW-0238">DNA-binding</keyword>
<accession>A0A517NH54</accession>
<dbReference type="Pfam" id="PF05188">
    <property type="entry name" value="MutS_II"/>
    <property type="match status" value="1"/>
</dbReference>
<dbReference type="InterPro" id="IPR027417">
    <property type="entry name" value="P-loop_NTPase"/>
</dbReference>
<dbReference type="GO" id="GO:0005524">
    <property type="term" value="F:ATP binding"/>
    <property type="evidence" value="ECO:0007669"/>
    <property type="project" value="UniProtKB-UniRule"/>
</dbReference>
<dbReference type="Proteomes" id="UP000318538">
    <property type="component" value="Chromosome"/>
</dbReference>
<keyword evidence="3 9" id="KW-0547">Nucleotide-binding</keyword>
<dbReference type="EMBL" id="CP036525">
    <property type="protein sequence ID" value="QDT06465.1"/>
    <property type="molecule type" value="Genomic_DNA"/>
</dbReference>
<keyword evidence="7 9" id="KW-0234">DNA repair</keyword>
<evidence type="ECO:0000256" key="6">
    <source>
        <dbReference type="ARBA" id="ARBA00023125"/>
    </source>
</evidence>
<dbReference type="KEGG" id="rlc:K227x_48750"/>
<dbReference type="Pfam" id="PF05192">
    <property type="entry name" value="MutS_III"/>
    <property type="match status" value="1"/>
</dbReference>
<dbReference type="SUPFAM" id="SSF53150">
    <property type="entry name" value="DNA repair protein MutS, domain II"/>
    <property type="match status" value="1"/>
</dbReference>
<organism evidence="12 13">
    <name type="scientific">Rubripirellula lacrimiformis</name>
    <dbReference type="NCBI Taxonomy" id="1930273"/>
    <lineage>
        <taxon>Bacteria</taxon>
        <taxon>Pseudomonadati</taxon>
        <taxon>Planctomycetota</taxon>
        <taxon>Planctomycetia</taxon>
        <taxon>Pirellulales</taxon>
        <taxon>Pirellulaceae</taxon>
        <taxon>Rubripirellula</taxon>
    </lineage>
</organism>
<dbReference type="PIRSF" id="PIRSF037677">
    <property type="entry name" value="DNA_mis_repair_Msh6"/>
    <property type="match status" value="1"/>
</dbReference>
<gene>
    <name evidence="12" type="primary">mutS_1</name>
    <name evidence="9" type="synonym">mutS</name>
    <name evidence="12" type="ORF">K227x_48750</name>
</gene>
<comment type="similarity">
    <text evidence="1 9 10">Belongs to the DNA mismatch repair MutS family.</text>
</comment>
<dbReference type="HAMAP" id="MF_00096">
    <property type="entry name" value="MutS"/>
    <property type="match status" value="1"/>
</dbReference>
<dbReference type="SUPFAM" id="SSF55271">
    <property type="entry name" value="DNA repair protein MutS, domain I"/>
    <property type="match status" value="1"/>
</dbReference>
<dbReference type="Gene3D" id="3.40.50.300">
    <property type="entry name" value="P-loop containing nucleotide triphosphate hydrolases"/>
    <property type="match status" value="1"/>
</dbReference>
<dbReference type="Gene3D" id="3.40.1170.10">
    <property type="entry name" value="DNA repair protein MutS, domain I"/>
    <property type="match status" value="1"/>
</dbReference>
<evidence type="ECO:0000313" key="13">
    <source>
        <dbReference type="Proteomes" id="UP000318538"/>
    </source>
</evidence>
<dbReference type="SUPFAM" id="SSF52540">
    <property type="entry name" value="P-loop containing nucleoside triphosphate hydrolases"/>
    <property type="match status" value="1"/>
</dbReference>
<dbReference type="InterPro" id="IPR007696">
    <property type="entry name" value="DNA_mismatch_repair_MutS_core"/>
</dbReference>
<evidence type="ECO:0000256" key="3">
    <source>
        <dbReference type="ARBA" id="ARBA00022741"/>
    </source>
</evidence>
<evidence type="ECO:0000313" key="12">
    <source>
        <dbReference type="EMBL" id="QDT06465.1"/>
    </source>
</evidence>
<dbReference type="InterPro" id="IPR000432">
    <property type="entry name" value="DNA_mismatch_repair_MutS_C"/>
</dbReference>
<dbReference type="GO" id="GO:0003684">
    <property type="term" value="F:damaged DNA binding"/>
    <property type="evidence" value="ECO:0007669"/>
    <property type="project" value="UniProtKB-UniRule"/>
</dbReference>
<proteinExistence type="inferred from homology"/>
<dbReference type="InterPro" id="IPR007695">
    <property type="entry name" value="DNA_mismatch_repair_MutS-lik_N"/>
</dbReference>
<feature type="binding site" evidence="9">
    <location>
        <begin position="622"/>
        <end position="629"/>
    </location>
    <ligand>
        <name>ATP</name>
        <dbReference type="ChEBI" id="CHEBI:30616"/>
    </ligand>
</feature>
<dbReference type="PANTHER" id="PTHR11361">
    <property type="entry name" value="DNA MISMATCH REPAIR PROTEIN MUTS FAMILY MEMBER"/>
    <property type="match status" value="1"/>
</dbReference>
<dbReference type="InterPro" id="IPR007861">
    <property type="entry name" value="DNA_mismatch_repair_MutS_clamp"/>
</dbReference>
<sequence>MTPMMKQYHEAKAACGDALLFFRMGDFYELFLDDAKTAAGILGLNLTSRDKDSDNPTAMAGFPHHQLDSYLQKLIRAGYRAAVCEQVEDPKTAKGLVKREITRVVSAGTLTDDGLLDPREANYVAAVCMHRDKKAEKNGQEPRVGIAWAELSSGRFEAGTFAKSRIEDELARIGPAEVLYREDDVTFSPDTTAPWSWTSRPAWTFAEDAAKETLCKQFSVNGLEGFGFESDDAPALRAAGGVLTYLQETQRRDLDHFRSISAHKRSGFLQIDAATRRSLELTRTIRSGSRDGSLLGVIDRTCTPMGSRLLGDWIAAPLIDRTAIEARLDAVAELASDVKLRGDIRETLKETFDLTRLLGRIATGRTGPRDLQQVARTLASLPTLKARLSDRTSQRLSFIESHLHLCPELRSQLENALADEVPLSAVDGNFIRSGFSEELDGLRELAKGGKQWIAAYQKRQMDETGITNLKVGYNRVFGYFLEVSNAQRDRIPDFFIRKQTLKNCERYITPELKEYEEKVLAADEQAASCEQLLFQELRSQTHRHLTVLGEVAVAIAELDVLASLAEIAVTRRWVRPVLTDDSVLKVEGGRHPVLDVTLPQGEFVPNDCIQSPEAGMILLITGPNMAGKSTYIRQIALITLLAQAGSFVPADSAEIGIADRIFARVGASDELSRGQSTFMVEMVETARILNTATSRSLVILDEIGRGTSTYDGLSLAWAITEHLHEQIGCRTFFATHYHELTQLEESLPRVANLNVAVKEWDDEVIFLHRIVRGGADKSYGIHVARLAGIPTSVNERAKDVLAQLEADHRDALDRPTIQSPGAKQGDANGKFQLTLFGFADHPLIEQVDKLDVNSMTPLDALQFLQNAKESLNKSSETAKPNG</sequence>
<dbReference type="InterPro" id="IPR005748">
    <property type="entry name" value="DNA_mismatch_repair_MutS"/>
</dbReference>
<dbReference type="InterPro" id="IPR036678">
    <property type="entry name" value="MutS_con_dom_sf"/>
</dbReference>
<dbReference type="InterPro" id="IPR017261">
    <property type="entry name" value="DNA_mismatch_repair_MutS/MSH"/>
</dbReference>
<evidence type="ECO:0000256" key="5">
    <source>
        <dbReference type="ARBA" id="ARBA00022840"/>
    </source>
</evidence>
<dbReference type="GO" id="GO:0006298">
    <property type="term" value="P:mismatch repair"/>
    <property type="evidence" value="ECO:0007669"/>
    <property type="project" value="UniProtKB-UniRule"/>
</dbReference>
<dbReference type="Pfam" id="PF00488">
    <property type="entry name" value="MutS_V"/>
    <property type="match status" value="1"/>
</dbReference>
<dbReference type="Gene3D" id="1.10.1420.10">
    <property type="match status" value="2"/>
</dbReference>
<evidence type="ECO:0000256" key="10">
    <source>
        <dbReference type="RuleBase" id="RU003756"/>
    </source>
</evidence>
<dbReference type="CDD" id="cd03284">
    <property type="entry name" value="ABC_MutS1"/>
    <property type="match status" value="1"/>
</dbReference>
<dbReference type="NCBIfam" id="TIGR01070">
    <property type="entry name" value="mutS1"/>
    <property type="match status" value="1"/>
</dbReference>
<dbReference type="InterPro" id="IPR045076">
    <property type="entry name" value="MutS"/>
</dbReference>
<dbReference type="Pfam" id="PF05190">
    <property type="entry name" value="MutS_IV"/>
    <property type="match status" value="1"/>
</dbReference>
<dbReference type="GO" id="GO:0140664">
    <property type="term" value="F:ATP-dependent DNA damage sensor activity"/>
    <property type="evidence" value="ECO:0007669"/>
    <property type="project" value="InterPro"/>
</dbReference>
<evidence type="ECO:0000256" key="9">
    <source>
        <dbReference type="HAMAP-Rule" id="MF_00096"/>
    </source>
</evidence>
<dbReference type="Gene3D" id="3.30.420.110">
    <property type="entry name" value="MutS, connector domain"/>
    <property type="match status" value="1"/>
</dbReference>
<dbReference type="SMART" id="SM00533">
    <property type="entry name" value="MUTSd"/>
    <property type="match status" value="1"/>
</dbReference>
<dbReference type="InterPro" id="IPR036187">
    <property type="entry name" value="DNA_mismatch_repair_MutS_sf"/>
</dbReference>
<evidence type="ECO:0000256" key="1">
    <source>
        <dbReference type="ARBA" id="ARBA00006271"/>
    </source>
</evidence>
<dbReference type="GO" id="GO:0030983">
    <property type="term" value="F:mismatched DNA binding"/>
    <property type="evidence" value="ECO:0007669"/>
    <property type="project" value="InterPro"/>
</dbReference>
<evidence type="ECO:0000256" key="7">
    <source>
        <dbReference type="ARBA" id="ARBA00023204"/>
    </source>
</evidence>
<reference evidence="12 13" key="1">
    <citation type="submission" date="2019-02" db="EMBL/GenBank/DDBJ databases">
        <title>Deep-cultivation of Planctomycetes and their phenomic and genomic characterization uncovers novel biology.</title>
        <authorList>
            <person name="Wiegand S."/>
            <person name="Jogler M."/>
            <person name="Boedeker C."/>
            <person name="Pinto D."/>
            <person name="Vollmers J."/>
            <person name="Rivas-Marin E."/>
            <person name="Kohn T."/>
            <person name="Peeters S.H."/>
            <person name="Heuer A."/>
            <person name="Rast P."/>
            <person name="Oberbeckmann S."/>
            <person name="Bunk B."/>
            <person name="Jeske O."/>
            <person name="Meyerdierks A."/>
            <person name="Storesund J.E."/>
            <person name="Kallscheuer N."/>
            <person name="Luecker S."/>
            <person name="Lage O.M."/>
            <person name="Pohl T."/>
            <person name="Merkel B.J."/>
            <person name="Hornburger P."/>
            <person name="Mueller R.-W."/>
            <person name="Bruemmer F."/>
            <person name="Labrenz M."/>
            <person name="Spormann A.M."/>
            <person name="Op den Camp H."/>
            <person name="Overmann J."/>
            <person name="Amann R."/>
            <person name="Jetten M.S.M."/>
            <person name="Mascher T."/>
            <person name="Medema M.H."/>
            <person name="Devos D.P."/>
            <person name="Kaster A.-K."/>
            <person name="Ovreas L."/>
            <person name="Rohde M."/>
            <person name="Galperin M.Y."/>
            <person name="Jogler C."/>
        </authorList>
    </citation>
    <scope>NUCLEOTIDE SEQUENCE [LARGE SCALE GENOMIC DNA]</scope>
    <source>
        <strain evidence="12 13">K22_7</strain>
    </source>
</reference>
<dbReference type="FunFam" id="3.40.1170.10:FF:000001">
    <property type="entry name" value="DNA mismatch repair protein MutS"/>
    <property type="match status" value="1"/>
</dbReference>
<dbReference type="PROSITE" id="PS00486">
    <property type="entry name" value="DNA_MISMATCH_REPAIR_2"/>
    <property type="match status" value="1"/>
</dbReference>
<keyword evidence="4 9" id="KW-0227">DNA damage</keyword>
<dbReference type="AlphaFoldDB" id="A0A517NH54"/>
<dbReference type="Pfam" id="PF01624">
    <property type="entry name" value="MutS_I"/>
    <property type="match status" value="1"/>
</dbReference>
<protein>
    <recommendedName>
        <fullName evidence="2 9">DNA mismatch repair protein MutS</fullName>
    </recommendedName>
</protein>
<dbReference type="RefSeq" id="WP_145173127.1">
    <property type="nucleotide sequence ID" value="NZ_CP036525.1"/>
</dbReference>
<evidence type="ECO:0000259" key="11">
    <source>
        <dbReference type="PROSITE" id="PS00486"/>
    </source>
</evidence>
<dbReference type="OrthoDB" id="9802448at2"/>
<dbReference type="InterPro" id="IPR016151">
    <property type="entry name" value="DNA_mismatch_repair_MutS_N"/>
</dbReference>
<evidence type="ECO:0000256" key="8">
    <source>
        <dbReference type="ARBA" id="ARBA00024647"/>
    </source>
</evidence>
<evidence type="ECO:0000256" key="2">
    <source>
        <dbReference type="ARBA" id="ARBA00021982"/>
    </source>
</evidence>
<dbReference type="FunFam" id="3.40.50.300:FF:000870">
    <property type="entry name" value="MutS protein homolog 4"/>
    <property type="match status" value="1"/>
</dbReference>
<dbReference type="FunFam" id="1.10.1420.10:FF:000001">
    <property type="entry name" value="DNA mismatch repair protein MutS"/>
    <property type="match status" value="1"/>
</dbReference>
<dbReference type="PANTHER" id="PTHR11361:SF34">
    <property type="entry name" value="DNA MISMATCH REPAIR PROTEIN MSH1, MITOCHONDRIAL"/>
    <property type="match status" value="1"/>
</dbReference>
<dbReference type="GO" id="GO:0005829">
    <property type="term" value="C:cytosol"/>
    <property type="evidence" value="ECO:0007669"/>
    <property type="project" value="TreeGrafter"/>
</dbReference>
<feature type="domain" description="DNA mismatch repair proteins mutS family" evidence="11">
    <location>
        <begin position="696"/>
        <end position="712"/>
    </location>
</feature>
<dbReference type="NCBIfam" id="NF003810">
    <property type="entry name" value="PRK05399.1"/>
    <property type="match status" value="1"/>
</dbReference>
<keyword evidence="13" id="KW-1185">Reference proteome</keyword>
<comment type="function">
    <text evidence="8 9">This protein is involved in the repair of mismatches in DNA. It is possible that it carries out the mismatch recognition step. This protein has a weak ATPase activity.</text>
</comment>
<name>A0A517NH54_9BACT</name>
<dbReference type="SUPFAM" id="SSF48334">
    <property type="entry name" value="DNA repair protein MutS, domain III"/>
    <property type="match status" value="1"/>
</dbReference>
<dbReference type="SMART" id="SM00534">
    <property type="entry name" value="MUTSac"/>
    <property type="match status" value="1"/>
</dbReference>
<keyword evidence="5 9" id="KW-0067">ATP-binding</keyword>
<dbReference type="InterPro" id="IPR007860">
    <property type="entry name" value="DNA_mmatch_repair_MutS_con_dom"/>
</dbReference>
<evidence type="ECO:0000256" key="4">
    <source>
        <dbReference type="ARBA" id="ARBA00022763"/>
    </source>
</evidence>